<dbReference type="Proteomes" id="UP000765509">
    <property type="component" value="Unassembled WGS sequence"/>
</dbReference>
<comment type="caution">
    <text evidence="1">The sequence shown here is derived from an EMBL/GenBank/DDBJ whole genome shotgun (WGS) entry which is preliminary data.</text>
</comment>
<protein>
    <submittedName>
        <fullName evidence="1">Uncharacterized protein</fullName>
    </submittedName>
</protein>
<accession>A0A9Q3BSC1</accession>
<evidence type="ECO:0000313" key="2">
    <source>
        <dbReference type="Proteomes" id="UP000765509"/>
    </source>
</evidence>
<reference evidence="1" key="1">
    <citation type="submission" date="2021-03" db="EMBL/GenBank/DDBJ databases">
        <title>Draft genome sequence of rust myrtle Austropuccinia psidii MF-1, a brazilian biotype.</title>
        <authorList>
            <person name="Quecine M.C."/>
            <person name="Pachon D.M.R."/>
            <person name="Bonatelli M.L."/>
            <person name="Correr F.H."/>
            <person name="Franceschini L.M."/>
            <person name="Leite T.F."/>
            <person name="Margarido G.R.A."/>
            <person name="Almeida C.A."/>
            <person name="Ferrarezi J.A."/>
            <person name="Labate C.A."/>
        </authorList>
    </citation>
    <scope>NUCLEOTIDE SEQUENCE</scope>
    <source>
        <strain evidence="1">MF-1</strain>
    </source>
</reference>
<proteinExistence type="predicted"/>
<evidence type="ECO:0000313" key="1">
    <source>
        <dbReference type="EMBL" id="MBW0470587.1"/>
    </source>
</evidence>
<name>A0A9Q3BSC1_9BASI</name>
<dbReference type="EMBL" id="AVOT02002493">
    <property type="protein sequence ID" value="MBW0470587.1"/>
    <property type="molecule type" value="Genomic_DNA"/>
</dbReference>
<sequence length="108" mass="12422">MQEPEIVVNTSIVSSLTNRNITPTQTKHNVAKLESNLNSDKLWLQMFQFEVQTQEQLDDFKILNEILQRNAILKEATIKATQESCAQLNKASGETKKILNQVFEEQHH</sequence>
<organism evidence="1 2">
    <name type="scientific">Austropuccinia psidii MF-1</name>
    <dbReference type="NCBI Taxonomy" id="1389203"/>
    <lineage>
        <taxon>Eukaryota</taxon>
        <taxon>Fungi</taxon>
        <taxon>Dikarya</taxon>
        <taxon>Basidiomycota</taxon>
        <taxon>Pucciniomycotina</taxon>
        <taxon>Pucciniomycetes</taxon>
        <taxon>Pucciniales</taxon>
        <taxon>Sphaerophragmiaceae</taxon>
        <taxon>Austropuccinia</taxon>
    </lineage>
</organism>
<dbReference type="AlphaFoldDB" id="A0A9Q3BSC1"/>
<gene>
    <name evidence="1" type="ORF">O181_010302</name>
</gene>
<keyword evidence="2" id="KW-1185">Reference proteome</keyword>